<dbReference type="PANTHER" id="PTHR13948:SF3">
    <property type="entry name" value="FI21118P1"/>
    <property type="match status" value="1"/>
</dbReference>
<evidence type="ECO:0000256" key="2">
    <source>
        <dbReference type="ARBA" id="ARBA00023242"/>
    </source>
</evidence>
<dbReference type="AlphaFoldDB" id="A0A0R3U305"/>
<dbReference type="GO" id="GO:0003723">
    <property type="term" value="F:RNA binding"/>
    <property type="evidence" value="ECO:0007669"/>
    <property type="project" value="TreeGrafter"/>
</dbReference>
<dbReference type="EMBL" id="UXSR01000094">
    <property type="protein sequence ID" value="VDD74901.1"/>
    <property type="molecule type" value="Genomic_DNA"/>
</dbReference>
<dbReference type="InterPro" id="IPR041591">
    <property type="entry name" value="OCRE"/>
</dbReference>
<evidence type="ECO:0000256" key="1">
    <source>
        <dbReference type="ARBA" id="ARBA00004123"/>
    </source>
</evidence>
<feature type="domain" description="OCRE" evidence="4">
    <location>
        <begin position="388"/>
        <end position="437"/>
    </location>
</feature>
<dbReference type="PANTHER" id="PTHR13948">
    <property type="entry name" value="RNA-BINDING PROTEIN"/>
    <property type="match status" value="1"/>
</dbReference>
<reference evidence="5 6" key="1">
    <citation type="submission" date="2018-10" db="EMBL/GenBank/DDBJ databases">
        <authorList>
            <consortium name="Pathogen Informatics"/>
        </authorList>
    </citation>
    <scope>NUCLEOTIDE SEQUENCE [LARGE SCALE GENOMIC DNA]</scope>
</reference>
<dbReference type="GO" id="GO:0000398">
    <property type="term" value="P:mRNA splicing, via spliceosome"/>
    <property type="evidence" value="ECO:0007669"/>
    <property type="project" value="TreeGrafter"/>
</dbReference>
<evidence type="ECO:0000313" key="7">
    <source>
        <dbReference type="WBParaSite" id="MCU_004598-RA"/>
    </source>
</evidence>
<evidence type="ECO:0000256" key="3">
    <source>
        <dbReference type="SAM" id="MobiDB-lite"/>
    </source>
</evidence>
<dbReference type="WBParaSite" id="MCU_004598-RA">
    <property type="protein sequence ID" value="MCU_004598-RA"/>
    <property type="gene ID" value="MCU_004598"/>
</dbReference>
<proteinExistence type="predicted"/>
<evidence type="ECO:0000313" key="5">
    <source>
        <dbReference type="EMBL" id="VDD74901.1"/>
    </source>
</evidence>
<gene>
    <name evidence="5" type="ORF">MCOS_LOCUS904</name>
</gene>
<comment type="subcellular location">
    <subcellularLocation>
        <location evidence="1">Nucleus</location>
    </subcellularLocation>
</comment>
<dbReference type="Proteomes" id="UP000267029">
    <property type="component" value="Unassembled WGS sequence"/>
</dbReference>
<keyword evidence="2" id="KW-0539">Nucleus</keyword>
<dbReference type="OrthoDB" id="29221at2759"/>
<name>A0A0R3U305_MESCO</name>
<feature type="region of interest" description="Disordered" evidence="3">
    <location>
        <begin position="539"/>
        <end position="564"/>
    </location>
</feature>
<dbReference type="Pfam" id="PF17780">
    <property type="entry name" value="OCRE"/>
    <property type="match status" value="1"/>
</dbReference>
<sequence length="564" mass="63141">MSRPRRQPPPREPNDEEKNIIVSVRHCARELDDILQGARRKAQASAQHFSDKTAPSLFRGLESYSDMYSKLKIKSRTALTRLFQRSRDLDDMVDAQEAIDETEECWRGFLANLDTEVKANSPRFSSSTPLKHVGDYIELSKPVLVDCSTLDECNLRQKLSGFTSALLIFQPAYLPDLAARCRSFEISKVMADFHRLNVGFVVITWGPEDVVQSWSKHLLKHIKWPVLWDRDNFFTSFLSFNRGCAALWAPEMLDFCAYQSIAYKRSIQPLPLDIDWRVWNWVGGEVLIASPAVSRLLHKRDMEAQAKQLAEGISGQNPDVSPPSKLPDTDTSSRICLIHRADNIAHMAPPGSIYQAALTCYAISQGKTEETVVEEIRMNRRLATPPESSRLQYERNARMYYDPETELYYDSRTGYFYDALKSTYYYWSENEHKYIPANDLVCAQEAAAHTARMAAAQAAAIRMVQEQEAAKSAAARVAAQLAALRAEKDEYASYAYATCVLGQEDVSGSSAVDPLASLHRTTGAAMEDSLKLIGGANQRSTSFTATPPPSDVLYPPGCTPPPGV</sequence>
<protein>
    <submittedName>
        <fullName evidence="7">OCRE domain-containing protein</fullName>
    </submittedName>
</protein>
<evidence type="ECO:0000313" key="6">
    <source>
        <dbReference type="Proteomes" id="UP000267029"/>
    </source>
</evidence>
<dbReference type="GO" id="GO:0005634">
    <property type="term" value="C:nucleus"/>
    <property type="evidence" value="ECO:0007669"/>
    <property type="project" value="UniProtKB-SubCell"/>
</dbReference>
<evidence type="ECO:0000259" key="4">
    <source>
        <dbReference type="Pfam" id="PF17780"/>
    </source>
</evidence>
<keyword evidence="6" id="KW-1185">Reference proteome</keyword>
<accession>A0A0R3U305</accession>
<dbReference type="STRING" id="53468.A0A0R3U305"/>
<reference evidence="7" key="2">
    <citation type="submission" date="2019-11" db="UniProtKB">
        <authorList>
            <consortium name="WormBaseParasite"/>
        </authorList>
    </citation>
    <scope>IDENTIFICATION</scope>
</reference>
<organism evidence="5 6">
    <name type="scientific">Mesocestoides corti</name>
    <name type="common">Flatworm</name>
    <dbReference type="NCBI Taxonomy" id="53468"/>
    <lineage>
        <taxon>Eukaryota</taxon>
        <taxon>Metazoa</taxon>
        <taxon>Spiralia</taxon>
        <taxon>Lophotrochozoa</taxon>
        <taxon>Platyhelminthes</taxon>
        <taxon>Cestoda</taxon>
        <taxon>Eucestoda</taxon>
        <taxon>Cyclophyllidea</taxon>
        <taxon>Mesocestoididae</taxon>
        <taxon>Mesocestoides</taxon>
    </lineage>
</organism>